<comment type="caution">
    <text evidence="11">Lacks conserved residue(s) required for the propagation of feature annotation.</text>
</comment>
<dbReference type="PANTHER" id="PTHR10344:SF4">
    <property type="entry name" value="UMP-CMP KINASE 2, MITOCHONDRIAL"/>
    <property type="match status" value="1"/>
</dbReference>
<accession>A0A1X6WT04</accession>
<dbReference type="SUPFAM" id="SSF52540">
    <property type="entry name" value="P-loop containing nucleoside triphosphate hydrolases"/>
    <property type="match status" value="1"/>
</dbReference>
<organism evidence="13 14">
    <name type="scientific">Brachybacterium nesterenkovii</name>
    <dbReference type="NCBI Taxonomy" id="47847"/>
    <lineage>
        <taxon>Bacteria</taxon>
        <taxon>Bacillati</taxon>
        <taxon>Actinomycetota</taxon>
        <taxon>Actinomycetes</taxon>
        <taxon>Micrococcales</taxon>
        <taxon>Dermabacteraceae</taxon>
        <taxon>Brachybacterium</taxon>
    </lineage>
</organism>
<evidence type="ECO:0000256" key="1">
    <source>
        <dbReference type="ARBA" id="ARBA00009776"/>
    </source>
</evidence>
<dbReference type="InterPro" id="IPR018095">
    <property type="entry name" value="Thymidylate_kin_CS"/>
</dbReference>
<dbReference type="PROSITE" id="PS01331">
    <property type="entry name" value="THYMIDYLATE_KINASE"/>
    <property type="match status" value="1"/>
</dbReference>
<evidence type="ECO:0000313" key="14">
    <source>
        <dbReference type="Proteomes" id="UP000195981"/>
    </source>
</evidence>
<feature type="domain" description="Thymidylate kinase-like" evidence="12">
    <location>
        <begin position="27"/>
        <end position="217"/>
    </location>
</feature>
<evidence type="ECO:0000256" key="4">
    <source>
        <dbReference type="ARBA" id="ARBA00022679"/>
    </source>
</evidence>
<evidence type="ECO:0000256" key="3">
    <source>
        <dbReference type="ARBA" id="ARBA00017144"/>
    </source>
</evidence>
<dbReference type="GO" id="GO:0006235">
    <property type="term" value="P:dTTP biosynthetic process"/>
    <property type="evidence" value="ECO:0007669"/>
    <property type="project" value="UniProtKB-UniRule"/>
</dbReference>
<name>A0A1X6WT04_9MICO</name>
<evidence type="ECO:0000256" key="10">
    <source>
        <dbReference type="ARBA" id="ARBA00057735"/>
    </source>
</evidence>
<dbReference type="EMBL" id="FWFG01000010">
    <property type="protein sequence ID" value="SLM87967.1"/>
    <property type="molecule type" value="Genomic_DNA"/>
</dbReference>
<dbReference type="GO" id="GO:0005524">
    <property type="term" value="F:ATP binding"/>
    <property type="evidence" value="ECO:0007669"/>
    <property type="project" value="UniProtKB-UniRule"/>
</dbReference>
<proteinExistence type="inferred from homology"/>
<evidence type="ECO:0000256" key="5">
    <source>
        <dbReference type="ARBA" id="ARBA00022727"/>
    </source>
</evidence>
<dbReference type="InterPro" id="IPR027417">
    <property type="entry name" value="P-loop_NTPase"/>
</dbReference>
<evidence type="ECO:0000256" key="8">
    <source>
        <dbReference type="ARBA" id="ARBA00022840"/>
    </source>
</evidence>
<keyword evidence="8 11" id="KW-0067">ATP-binding</keyword>
<dbReference type="CDD" id="cd01672">
    <property type="entry name" value="TMPK"/>
    <property type="match status" value="1"/>
</dbReference>
<dbReference type="GO" id="GO:0005829">
    <property type="term" value="C:cytosol"/>
    <property type="evidence" value="ECO:0007669"/>
    <property type="project" value="TreeGrafter"/>
</dbReference>
<dbReference type="EC" id="2.7.4.9" evidence="2 11"/>
<evidence type="ECO:0000256" key="9">
    <source>
        <dbReference type="ARBA" id="ARBA00048743"/>
    </source>
</evidence>
<keyword evidence="4 11" id="KW-0808">Transferase</keyword>
<evidence type="ECO:0000256" key="11">
    <source>
        <dbReference type="HAMAP-Rule" id="MF_00165"/>
    </source>
</evidence>
<protein>
    <recommendedName>
        <fullName evidence="3 11">Thymidylate kinase</fullName>
        <ecNumber evidence="2 11">2.7.4.9</ecNumber>
    </recommendedName>
    <alternativeName>
        <fullName evidence="11">dTMP kinase</fullName>
    </alternativeName>
</protein>
<dbReference type="OrthoDB" id="9774907at2"/>
<dbReference type="FunFam" id="3.40.50.300:FF:000225">
    <property type="entry name" value="Thymidylate kinase"/>
    <property type="match status" value="1"/>
</dbReference>
<dbReference type="Proteomes" id="UP000195981">
    <property type="component" value="Unassembled WGS sequence"/>
</dbReference>
<dbReference type="AlphaFoldDB" id="A0A1X6WT04"/>
<dbReference type="InterPro" id="IPR039430">
    <property type="entry name" value="Thymidylate_kin-like_dom"/>
</dbReference>
<dbReference type="GO" id="GO:0006233">
    <property type="term" value="P:dTDP biosynthetic process"/>
    <property type="evidence" value="ECO:0007669"/>
    <property type="project" value="InterPro"/>
</dbReference>
<dbReference type="GO" id="GO:0006227">
    <property type="term" value="P:dUDP biosynthetic process"/>
    <property type="evidence" value="ECO:0007669"/>
    <property type="project" value="TreeGrafter"/>
</dbReference>
<keyword evidence="14" id="KW-1185">Reference proteome</keyword>
<comment type="similarity">
    <text evidence="1 11">Belongs to the thymidylate kinase family.</text>
</comment>
<dbReference type="GO" id="GO:0004798">
    <property type="term" value="F:dTMP kinase activity"/>
    <property type="evidence" value="ECO:0007669"/>
    <property type="project" value="UniProtKB-UniRule"/>
</dbReference>
<keyword evidence="5 11" id="KW-0545">Nucleotide biosynthesis</keyword>
<comment type="catalytic activity">
    <reaction evidence="9 11">
        <text>dTMP + ATP = dTDP + ADP</text>
        <dbReference type="Rhea" id="RHEA:13517"/>
        <dbReference type="ChEBI" id="CHEBI:30616"/>
        <dbReference type="ChEBI" id="CHEBI:58369"/>
        <dbReference type="ChEBI" id="CHEBI:63528"/>
        <dbReference type="ChEBI" id="CHEBI:456216"/>
        <dbReference type="EC" id="2.7.4.9"/>
    </reaction>
</comment>
<keyword evidence="7 11" id="KW-0418">Kinase</keyword>
<sequence length="246" mass="26042">MSQEALPQTVLRAPAPGPSPTGLFITFEGGDSAGKSTQIRLLREHLLQRRGLSPEAVLTTREPGGTELGVELRRLVMHGDHVAPRAEALLYAADRAHHIETLVRPHLAAGGVVLGDRYLDSSIAYQGAGRALDPAQVGALSLWATDGLLPHRTLLLDIDPSVIARRRSAGSLDRLERAGSAFHEAVREQFLALAAADPQRWRVIDGAGTREQVHAQILAALEADLDALAGTDESPADPAAAAGARA</sequence>
<dbReference type="Pfam" id="PF02223">
    <property type="entry name" value="Thymidylate_kin"/>
    <property type="match status" value="1"/>
</dbReference>
<evidence type="ECO:0000313" key="13">
    <source>
        <dbReference type="EMBL" id="SLM87967.1"/>
    </source>
</evidence>
<dbReference type="Gene3D" id="3.40.50.300">
    <property type="entry name" value="P-loop containing nucleotide triphosphate hydrolases"/>
    <property type="match status" value="1"/>
</dbReference>
<reference evidence="13 14" key="1">
    <citation type="submission" date="2017-02" db="EMBL/GenBank/DDBJ databases">
        <authorList>
            <person name="Peterson S.W."/>
        </authorList>
    </citation>
    <scope>NUCLEOTIDE SEQUENCE [LARGE SCALE GENOMIC DNA]</scope>
    <source>
        <strain evidence="13 14">CIP104813</strain>
    </source>
</reference>
<gene>
    <name evidence="11" type="primary">tmk</name>
    <name evidence="13" type="ORF">FM110_00760</name>
</gene>
<dbReference type="InterPro" id="IPR018094">
    <property type="entry name" value="Thymidylate_kinase"/>
</dbReference>
<comment type="function">
    <text evidence="10 11">Phosphorylation of dTMP to form dTDP in both de novo and salvage pathways of dTTP synthesis.</text>
</comment>
<evidence type="ECO:0000256" key="6">
    <source>
        <dbReference type="ARBA" id="ARBA00022741"/>
    </source>
</evidence>
<evidence type="ECO:0000256" key="7">
    <source>
        <dbReference type="ARBA" id="ARBA00022777"/>
    </source>
</evidence>
<dbReference type="RefSeq" id="WP_087101726.1">
    <property type="nucleotide sequence ID" value="NZ_FWFG01000010.1"/>
</dbReference>
<dbReference type="HAMAP" id="MF_00165">
    <property type="entry name" value="Thymidylate_kinase"/>
    <property type="match status" value="1"/>
</dbReference>
<dbReference type="NCBIfam" id="TIGR00041">
    <property type="entry name" value="DTMP_kinase"/>
    <property type="match status" value="1"/>
</dbReference>
<evidence type="ECO:0000256" key="2">
    <source>
        <dbReference type="ARBA" id="ARBA00012980"/>
    </source>
</evidence>
<keyword evidence="6 11" id="KW-0547">Nucleotide-binding</keyword>
<evidence type="ECO:0000259" key="12">
    <source>
        <dbReference type="Pfam" id="PF02223"/>
    </source>
</evidence>
<dbReference type="PANTHER" id="PTHR10344">
    <property type="entry name" value="THYMIDYLATE KINASE"/>
    <property type="match status" value="1"/>
</dbReference>